<protein>
    <submittedName>
        <fullName evidence="1">Uncharacterized protein</fullName>
    </submittedName>
</protein>
<dbReference type="Proteomes" id="UP000054217">
    <property type="component" value="Unassembled WGS sequence"/>
</dbReference>
<dbReference type="InParanoid" id="A0A0C3NYX4"/>
<reference evidence="1 2" key="1">
    <citation type="submission" date="2014-04" db="EMBL/GenBank/DDBJ databases">
        <authorList>
            <consortium name="DOE Joint Genome Institute"/>
            <person name="Kuo A."/>
            <person name="Kohler A."/>
            <person name="Costa M.D."/>
            <person name="Nagy L.G."/>
            <person name="Floudas D."/>
            <person name="Copeland A."/>
            <person name="Barry K.W."/>
            <person name="Cichocki N."/>
            <person name="Veneault-Fourrey C."/>
            <person name="LaButti K."/>
            <person name="Lindquist E.A."/>
            <person name="Lipzen A."/>
            <person name="Lundell T."/>
            <person name="Morin E."/>
            <person name="Murat C."/>
            <person name="Sun H."/>
            <person name="Tunlid A."/>
            <person name="Henrissat B."/>
            <person name="Grigoriev I.V."/>
            <person name="Hibbett D.S."/>
            <person name="Martin F."/>
            <person name="Nordberg H.P."/>
            <person name="Cantor M.N."/>
            <person name="Hua S.X."/>
        </authorList>
    </citation>
    <scope>NUCLEOTIDE SEQUENCE [LARGE SCALE GENOMIC DNA]</scope>
    <source>
        <strain evidence="1 2">Marx 270</strain>
    </source>
</reference>
<dbReference type="EMBL" id="KN831964">
    <property type="protein sequence ID" value="KIO06030.1"/>
    <property type="molecule type" value="Genomic_DNA"/>
</dbReference>
<name>A0A0C3NYX4_PISTI</name>
<evidence type="ECO:0000313" key="2">
    <source>
        <dbReference type="Proteomes" id="UP000054217"/>
    </source>
</evidence>
<dbReference type="AlphaFoldDB" id="A0A0C3NYX4"/>
<dbReference type="HOGENOM" id="CLU_2321290_0_0_1"/>
<evidence type="ECO:0000313" key="1">
    <source>
        <dbReference type="EMBL" id="KIO06030.1"/>
    </source>
</evidence>
<sequence length="99" mass="11006">MTSLPVPTPPLPSQSMTMFSSPSSTMMHNVSLLEFCTKYWLSVHTQEKLEKLGYIPGNKVVESLLEADWKDSGLSILTSHSFLAAHQKFCEAICAGTWE</sequence>
<keyword evidence="2" id="KW-1185">Reference proteome</keyword>
<proteinExistence type="predicted"/>
<gene>
    <name evidence="1" type="ORF">M404DRAFT_139344</name>
</gene>
<dbReference type="OrthoDB" id="3056089at2759"/>
<accession>A0A0C3NYX4</accession>
<reference evidence="2" key="2">
    <citation type="submission" date="2015-01" db="EMBL/GenBank/DDBJ databases">
        <title>Evolutionary Origins and Diversification of the Mycorrhizal Mutualists.</title>
        <authorList>
            <consortium name="DOE Joint Genome Institute"/>
            <consortium name="Mycorrhizal Genomics Consortium"/>
            <person name="Kohler A."/>
            <person name="Kuo A."/>
            <person name="Nagy L.G."/>
            <person name="Floudas D."/>
            <person name="Copeland A."/>
            <person name="Barry K.W."/>
            <person name="Cichocki N."/>
            <person name="Veneault-Fourrey C."/>
            <person name="LaButti K."/>
            <person name="Lindquist E.A."/>
            <person name="Lipzen A."/>
            <person name="Lundell T."/>
            <person name="Morin E."/>
            <person name="Murat C."/>
            <person name="Riley R."/>
            <person name="Ohm R."/>
            <person name="Sun H."/>
            <person name="Tunlid A."/>
            <person name="Henrissat B."/>
            <person name="Grigoriev I.V."/>
            <person name="Hibbett D.S."/>
            <person name="Martin F."/>
        </authorList>
    </citation>
    <scope>NUCLEOTIDE SEQUENCE [LARGE SCALE GENOMIC DNA]</scope>
    <source>
        <strain evidence="2">Marx 270</strain>
    </source>
</reference>
<organism evidence="1 2">
    <name type="scientific">Pisolithus tinctorius Marx 270</name>
    <dbReference type="NCBI Taxonomy" id="870435"/>
    <lineage>
        <taxon>Eukaryota</taxon>
        <taxon>Fungi</taxon>
        <taxon>Dikarya</taxon>
        <taxon>Basidiomycota</taxon>
        <taxon>Agaricomycotina</taxon>
        <taxon>Agaricomycetes</taxon>
        <taxon>Agaricomycetidae</taxon>
        <taxon>Boletales</taxon>
        <taxon>Sclerodermatineae</taxon>
        <taxon>Pisolithaceae</taxon>
        <taxon>Pisolithus</taxon>
    </lineage>
</organism>